<evidence type="ECO:0000256" key="1">
    <source>
        <dbReference type="SAM" id="Phobius"/>
    </source>
</evidence>
<accession>A0A6J5YL19</accession>
<gene>
    <name evidence="2" type="ORF">UFOPK1392_02157</name>
</gene>
<proteinExistence type="predicted"/>
<protein>
    <submittedName>
        <fullName evidence="2">Unannotated protein</fullName>
    </submittedName>
</protein>
<feature type="transmembrane region" description="Helical" evidence="1">
    <location>
        <begin position="6"/>
        <end position="34"/>
    </location>
</feature>
<dbReference type="EMBL" id="CAEMXZ010000140">
    <property type="protein sequence ID" value="CAB4324388.1"/>
    <property type="molecule type" value="Genomic_DNA"/>
</dbReference>
<keyword evidence="1" id="KW-0812">Transmembrane</keyword>
<keyword evidence="1" id="KW-0472">Membrane</keyword>
<keyword evidence="1" id="KW-1133">Transmembrane helix</keyword>
<name>A0A6J5YL19_9ZZZZ</name>
<evidence type="ECO:0000313" key="2">
    <source>
        <dbReference type="EMBL" id="CAB4324388.1"/>
    </source>
</evidence>
<dbReference type="AlphaFoldDB" id="A0A6J5YL19"/>
<reference evidence="2" key="1">
    <citation type="submission" date="2020-05" db="EMBL/GenBank/DDBJ databases">
        <authorList>
            <person name="Chiriac C."/>
            <person name="Salcher M."/>
            <person name="Ghai R."/>
            <person name="Kavagutti S V."/>
        </authorList>
    </citation>
    <scope>NUCLEOTIDE SEQUENCE</scope>
</reference>
<sequence length="192" mass="19593">MPTDRVPLMIVRLVLFIEVVVVIVALSVGVALAVSRGTASATQAVGSANWGSVFELQGANATSGSLSVDWSLLTTSRIKMLDLVNTSSLALTGQTISVSTVRNNGGNASIPSVSFRLCRGGTWNASNNTCSGTSVNLGSTTSGSIIVNEPVAVGARLSIRATVSGSNGSAFTSSFTSEVTRAQIRAGTVVNQ</sequence>
<organism evidence="2">
    <name type="scientific">freshwater metagenome</name>
    <dbReference type="NCBI Taxonomy" id="449393"/>
    <lineage>
        <taxon>unclassified sequences</taxon>
        <taxon>metagenomes</taxon>
        <taxon>ecological metagenomes</taxon>
    </lineage>
</organism>